<feature type="transmembrane region" description="Helical" evidence="12">
    <location>
        <begin position="223"/>
        <end position="244"/>
    </location>
</feature>
<evidence type="ECO:0000256" key="7">
    <source>
        <dbReference type="ARBA" id="ARBA00023002"/>
    </source>
</evidence>
<gene>
    <name evidence="14" type="primary">SCD5-L</name>
    <name evidence="14" type="ORF">Hamer_G002642</name>
</gene>
<reference evidence="14" key="1">
    <citation type="journal article" date="2021" name="Sci. Adv.">
        <title>The American lobster genome reveals insights on longevity, neural, and immune adaptations.</title>
        <authorList>
            <person name="Polinski J.M."/>
            <person name="Zimin A.V."/>
            <person name="Clark K.F."/>
            <person name="Kohn A.B."/>
            <person name="Sadowski N."/>
            <person name="Timp W."/>
            <person name="Ptitsyn A."/>
            <person name="Khanna P."/>
            <person name="Romanova D.Y."/>
            <person name="Williams P."/>
            <person name="Greenwood S.J."/>
            <person name="Moroz L.L."/>
            <person name="Walt D.R."/>
            <person name="Bodnar A.G."/>
        </authorList>
    </citation>
    <scope>NUCLEOTIDE SEQUENCE</scope>
    <source>
        <strain evidence="14">GMGI-L3</strain>
    </source>
</reference>
<dbReference type="OrthoDB" id="10260134at2759"/>
<keyword evidence="8" id="KW-0408">Iron</keyword>
<dbReference type="InterPro" id="IPR015876">
    <property type="entry name" value="Acyl-CoA_DS"/>
</dbReference>
<keyword evidence="5" id="KW-0276">Fatty acid metabolism</keyword>
<feature type="transmembrane region" description="Helical" evidence="12">
    <location>
        <begin position="198"/>
        <end position="217"/>
    </location>
</feature>
<keyword evidence="7" id="KW-0560">Oxidoreductase</keyword>
<evidence type="ECO:0000256" key="1">
    <source>
        <dbReference type="ARBA" id="ARBA00004141"/>
    </source>
</evidence>
<dbReference type="GO" id="GO:0005506">
    <property type="term" value="F:iron ion binding"/>
    <property type="evidence" value="ECO:0007669"/>
    <property type="project" value="TreeGrafter"/>
</dbReference>
<keyword evidence="4 12" id="KW-0812">Transmembrane</keyword>
<dbReference type="GO" id="GO:0005789">
    <property type="term" value="C:endoplasmic reticulum membrane"/>
    <property type="evidence" value="ECO:0007669"/>
    <property type="project" value="TreeGrafter"/>
</dbReference>
<protein>
    <submittedName>
        <fullName evidence="14">Stearoyl-CoA desaturase 5-like</fullName>
    </submittedName>
</protein>
<dbReference type="Proteomes" id="UP000747542">
    <property type="component" value="Unassembled WGS sequence"/>
</dbReference>
<dbReference type="InterPro" id="IPR005804">
    <property type="entry name" value="FA_desaturase_dom"/>
</dbReference>
<feature type="domain" description="Fatty acid desaturase" evidence="13">
    <location>
        <begin position="80"/>
        <end position="285"/>
    </location>
</feature>
<evidence type="ECO:0000256" key="2">
    <source>
        <dbReference type="ARBA" id="ARBA00009295"/>
    </source>
</evidence>
<evidence type="ECO:0000256" key="9">
    <source>
        <dbReference type="ARBA" id="ARBA00023098"/>
    </source>
</evidence>
<keyword evidence="9" id="KW-0443">Lipid metabolism</keyword>
<accession>A0A8J5K201</accession>
<sequence length="346" mass="40292">MAPQAPDQEVKGELLEDDTAPHHHDMEVREVDISLRRIIHDLRHLDWSKVVWRNAILFALLHMYSVYGLYLAIFAVKWKTIGFSVLLYFMAALGITMGAHRLWSHRSYKATLPLRVILAAFQTLSFQNDIFEWARDHRVHHKYSETDADPHNARRGFFFSHMGWLMYRKHPKVIEKGRNLDLSDLKEDAIVMWQRKHYVPVVLLTCFVMPTFLPWFFWEENAVNALMVAGFLRYTTVLHVTWLVNSLAHWVGNKPFDKSIYPSQNPVVAYLALGEGWHNYHHVFPWDYRTAELGGLVDYNITSLVIGFCSKIGLAYDLKTVTPEMIEKRANRTGDGSYVENAMKTK</sequence>
<dbReference type="GO" id="GO:0004768">
    <property type="term" value="F:stearoyl-CoA 9-desaturase activity"/>
    <property type="evidence" value="ECO:0007669"/>
    <property type="project" value="TreeGrafter"/>
</dbReference>
<keyword evidence="10 12" id="KW-0472">Membrane</keyword>
<dbReference type="Pfam" id="PF00487">
    <property type="entry name" value="FA_desaturase"/>
    <property type="match status" value="1"/>
</dbReference>
<dbReference type="PANTHER" id="PTHR11351:SF31">
    <property type="entry name" value="DESATURASE 1, ISOFORM A-RELATED"/>
    <property type="match status" value="1"/>
</dbReference>
<comment type="subcellular location">
    <subcellularLocation>
        <location evidence="1">Membrane</location>
        <topology evidence="1">Multi-pass membrane protein</topology>
    </subcellularLocation>
</comment>
<comment type="caution">
    <text evidence="14">The sequence shown here is derived from an EMBL/GenBank/DDBJ whole genome shotgun (WGS) entry which is preliminary data.</text>
</comment>
<dbReference type="GO" id="GO:0006636">
    <property type="term" value="P:unsaturated fatty acid biosynthetic process"/>
    <property type="evidence" value="ECO:0007669"/>
    <property type="project" value="TreeGrafter"/>
</dbReference>
<comment type="similarity">
    <text evidence="2">Belongs to the fatty acid desaturase type 1 family.</text>
</comment>
<keyword evidence="11" id="KW-0275">Fatty acid biosynthesis</keyword>
<evidence type="ECO:0000256" key="3">
    <source>
        <dbReference type="ARBA" id="ARBA00022516"/>
    </source>
</evidence>
<evidence type="ECO:0000313" key="15">
    <source>
        <dbReference type="Proteomes" id="UP000747542"/>
    </source>
</evidence>
<evidence type="ECO:0000313" key="14">
    <source>
        <dbReference type="EMBL" id="KAG7168555.1"/>
    </source>
</evidence>
<keyword evidence="6 12" id="KW-1133">Transmembrane helix</keyword>
<evidence type="ECO:0000256" key="5">
    <source>
        <dbReference type="ARBA" id="ARBA00022832"/>
    </source>
</evidence>
<evidence type="ECO:0000256" key="12">
    <source>
        <dbReference type="SAM" id="Phobius"/>
    </source>
</evidence>
<evidence type="ECO:0000256" key="11">
    <source>
        <dbReference type="ARBA" id="ARBA00023160"/>
    </source>
</evidence>
<evidence type="ECO:0000259" key="13">
    <source>
        <dbReference type="Pfam" id="PF00487"/>
    </source>
</evidence>
<feature type="transmembrane region" description="Helical" evidence="12">
    <location>
        <begin position="55"/>
        <end position="75"/>
    </location>
</feature>
<keyword evidence="3" id="KW-0444">Lipid biosynthesis</keyword>
<name>A0A8J5K201_HOMAM</name>
<dbReference type="AlphaFoldDB" id="A0A8J5K201"/>
<dbReference type="PANTHER" id="PTHR11351">
    <property type="entry name" value="ACYL-COA DESATURASE"/>
    <property type="match status" value="1"/>
</dbReference>
<evidence type="ECO:0000256" key="6">
    <source>
        <dbReference type="ARBA" id="ARBA00022989"/>
    </source>
</evidence>
<keyword evidence="15" id="KW-1185">Reference proteome</keyword>
<evidence type="ECO:0000256" key="8">
    <source>
        <dbReference type="ARBA" id="ARBA00023004"/>
    </source>
</evidence>
<evidence type="ECO:0000256" key="10">
    <source>
        <dbReference type="ARBA" id="ARBA00023136"/>
    </source>
</evidence>
<dbReference type="EMBL" id="JAHLQT010020073">
    <property type="protein sequence ID" value="KAG7168555.1"/>
    <property type="molecule type" value="Genomic_DNA"/>
</dbReference>
<dbReference type="CDD" id="cd03505">
    <property type="entry name" value="Delta9-FADS-like"/>
    <property type="match status" value="1"/>
</dbReference>
<feature type="transmembrane region" description="Helical" evidence="12">
    <location>
        <begin position="81"/>
        <end position="99"/>
    </location>
</feature>
<organism evidence="14 15">
    <name type="scientific">Homarus americanus</name>
    <name type="common">American lobster</name>
    <dbReference type="NCBI Taxonomy" id="6706"/>
    <lineage>
        <taxon>Eukaryota</taxon>
        <taxon>Metazoa</taxon>
        <taxon>Ecdysozoa</taxon>
        <taxon>Arthropoda</taxon>
        <taxon>Crustacea</taxon>
        <taxon>Multicrustacea</taxon>
        <taxon>Malacostraca</taxon>
        <taxon>Eumalacostraca</taxon>
        <taxon>Eucarida</taxon>
        <taxon>Decapoda</taxon>
        <taxon>Pleocyemata</taxon>
        <taxon>Astacidea</taxon>
        <taxon>Nephropoidea</taxon>
        <taxon>Nephropidae</taxon>
        <taxon>Homarus</taxon>
    </lineage>
</organism>
<evidence type="ECO:0000256" key="4">
    <source>
        <dbReference type="ARBA" id="ARBA00022692"/>
    </source>
</evidence>
<proteinExistence type="inferred from homology"/>